<dbReference type="InterPro" id="IPR035654">
    <property type="entry name" value="LepA_IV"/>
</dbReference>
<evidence type="ECO:0000256" key="1">
    <source>
        <dbReference type="ARBA" id="ARBA00005454"/>
    </source>
</evidence>
<dbReference type="InterPro" id="IPR000640">
    <property type="entry name" value="EFG_V-like"/>
</dbReference>
<feature type="domain" description="Tr-type G" evidence="6">
    <location>
        <begin position="2"/>
        <end position="184"/>
    </location>
</feature>
<keyword evidence="5" id="KW-0342">GTP-binding</keyword>
<evidence type="ECO:0000256" key="5">
    <source>
        <dbReference type="ARBA" id="ARBA00023134"/>
    </source>
</evidence>
<gene>
    <name evidence="7" type="ORF">MNBD_GAMMA08-727</name>
</gene>
<dbReference type="InterPro" id="IPR004161">
    <property type="entry name" value="EFTu-like_2"/>
</dbReference>
<keyword evidence="3" id="KW-0378">Hydrolase</keyword>
<dbReference type="Pfam" id="PF00009">
    <property type="entry name" value="GTP_EFTU"/>
    <property type="match status" value="1"/>
</dbReference>
<dbReference type="PROSITE" id="PS51722">
    <property type="entry name" value="G_TR_2"/>
    <property type="match status" value="1"/>
</dbReference>
<dbReference type="Gene3D" id="3.30.70.2570">
    <property type="entry name" value="Elongation factor 4, C-terminal domain"/>
    <property type="match status" value="1"/>
</dbReference>
<dbReference type="PRINTS" id="PR00315">
    <property type="entry name" value="ELONGATNFCT"/>
</dbReference>
<evidence type="ECO:0000259" key="6">
    <source>
        <dbReference type="PROSITE" id="PS51722"/>
    </source>
</evidence>
<dbReference type="Gene3D" id="3.30.70.240">
    <property type="match status" value="1"/>
</dbReference>
<dbReference type="PANTHER" id="PTHR43512:SF4">
    <property type="entry name" value="TRANSLATION FACTOR GUF1 HOMOLOG, CHLOROPLASTIC"/>
    <property type="match status" value="1"/>
</dbReference>
<dbReference type="Gene3D" id="2.40.30.10">
    <property type="entry name" value="Translation factors"/>
    <property type="match status" value="1"/>
</dbReference>
<dbReference type="SMART" id="SM00838">
    <property type="entry name" value="EFG_C"/>
    <property type="match status" value="1"/>
</dbReference>
<keyword evidence="4" id="KW-0648">Protein biosynthesis</keyword>
<dbReference type="Pfam" id="PF06421">
    <property type="entry name" value="LepA_C"/>
    <property type="match status" value="1"/>
</dbReference>
<dbReference type="CDD" id="cd03699">
    <property type="entry name" value="EF4_II"/>
    <property type="match status" value="1"/>
</dbReference>
<dbReference type="InterPro" id="IPR000795">
    <property type="entry name" value="T_Tr_GTP-bd_dom"/>
</dbReference>
<name>A0A3B0Y4Z6_9ZZZZ</name>
<dbReference type="GO" id="GO:0003746">
    <property type="term" value="F:translation elongation factor activity"/>
    <property type="evidence" value="ECO:0007669"/>
    <property type="project" value="UniProtKB-KW"/>
</dbReference>
<dbReference type="InterPro" id="IPR006297">
    <property type="entry name" value="EF-4"/>
</dbReference>
<dbReference type="InterPro" id="IPR038363">
    <property type="entry name" value="LepA_C_sf"/>
</dbReference>
<dbReference type="Pfam" id="PF03144">
    <property type="entry name" value="GTP_EFTU_D2"/>
    <property type="match status" value="1"/>
</dbReference>
<organism evidence="7">
    <name type="scientific">hydrothermal vent metagenome</name>
    <dbReference type="NCBI Taxonomy" id="652676"/>
    <lineage>
        <taxon>unclassified sequences</taxon>
        <taxon>metagenomes</taxon>
        <taxon>ecological metagenomes</taxon>
    </lineage>
</organism>
<dbReference type="Pfam" id="PF00679">
    <property type="entry name" value="EFG_C"/>
    <property type="match status" value="1"/>
</dbReference>
<dbReference type="InterPro" id="IPR035647">
    <property type="entry name" value="EFG_III/V"/>
</dbReference>
<dbReference type="Gene3D" id="3.30.70.870">
    <property type="entry name" value="Elongation Factor G (Translational Gtpase), domain 3"/>
    <property type="match status" value="1"/>
</dbReference>
<dbReference type="CDD" id="cd01890">
    <property type="entry name" value="LepA"/>
    <property type="match status" value="1"/>
</dbReference>
<dbReference type="CDD" id="cd03709">
    <property type="entry name" value="lepA_C"/>
    <property type="match status" value="1"/>
</dbReference>
<dbReference type="FunFam" id="3.30.70.2570:FF:000001">
    <property type="entry name" value="Translation factor GUF1, mitochondrial"/>
    <property type="match status" value="1"/>
</dbReference>
<dbReference type="GO" id="GO:0045727">
    <property type="term" value="P:positive regulation of translation"/>
    <property type="evidence" value="ECO:0007669"/>
    <property type="project" value="TreeGrafter"/>
</dbReference>
<dbReference type="InterPro" id="IPR031157">
    <property type="entry name" value="G_TR_CS"/>
</dbReference>
<dbReference type="SUPFAM" id="SSF50447">
    <property type="entry name" value="Translation proteins"/>
    <property type="match status" value="1"/>
</dbReference>
<evidence type="ECO:0000256" key="3">
    <source>
        <dbReference type="ARBA" id="ARBA00022801"/>
    </source>
</evidence>
<protein>
    <submittedName>
        <fullName evidence="7">Translation elongation factor LepA</fullName>
    </submittedName>
</protein>
<dbReference type="PROSITE" id="PS00301">
    <property type="entry name" value="G_TR_1"/>
    <property type="match status" value="1"/>
</dbReference>
<dbReference type="GO" id="GO:0003924">
    <property type="term" value="F:GTPase activity"/>
    <property type="evidence" value="ECO:0007669"/>
    <property type="project" value="InterPro"/>
</dbReference>
<dbReference type="SUPFAM" id="SSF54980">
    <property type="entry name" value="EF-G C-terminal domain-like"/>
    <property type="match status" value="2"/>
</dbReference>
<dbReference type="FunFam" id="3.30.70.240:FF:000007">
    <property type="entry name" value="Translation factor GUF1, mitochondrial"/>
    <property type="match status" value="1"/>
</dbReference>
<dbReference type="InterPro" id="IPR013842">
    <property type="entry name" value="LepA_CTD"/>
</dbReference>
<proteinExistence type="inferred from homology"/>
<dbReference type="CDD" id="cd16260">
    <property type="entry name" value="EF4_III"/>
    <property type="match status" value="1"/>
</dbReference>
<dbReference type="HAMAP" id="MF_00071">
    <property type="entry name" value="LepA"/>
    <property type="match status" value="1"/>
</dbReference>
<keyword evidence="7" id="KW-0251">Elongation factor</keyword>
<dbReference type="NCBIfam" id="TIGR00231">
    <property type="entry name" value="small_GTP"/>
    <property type="match status" value="1"/>
</dbReference>
<dbReference type="AlphaFoldDB" id="A0A3B0Y4Z6"/>
<dbReference type="FunFam" id="3.40.50.300:FF:000078">
    <property type="entry name" value="Elongation factor 4"/>
    <property type="match status" value="1"/>
</dbReference>
<comment type="similarity">
    <text evidence="1">Belongs to the TRAFAC class translation factor GTPase superfamily. Classic translation factor GTPase family. LepA subfamily.</text>
</comment>
<dbReference type="PANTHER" id="PTHR43512">
    <property type="entry name" value="TRANSLATION FACTOR GUF1-RELATED"/>
    <property type="match status" value="1"/>
</dbReference>
<dbReference type="FunFam" id="3.30.70.870:FF:000004">
    <property type="entry name" value="Translation factor GUF1, mitochondrial"/>
    <property type="match status" value="1"/>
</dbReference>
<dbReference type="InterPro" id="IPR009000">
    <property type="entry name" value="Transl_B-barrel_sf"/>
</dbReference>
<reference evidence="7" key="1">
    <citation type="submission" date="2018-06" db="EMBL/GenBank/DDBJ databases">
        <authorList>
            <person name="Zhirakovskaya E."/>
        </authorList>
    </citation>
    <scope>NUCLEOTIDE SEQUENCE</scope>
</reference>
<accession>A0A3B0Y4Z6</accession>
<sequence length="596" mass="65775">MKNIRNFSIIAHIDHGKSTLADRFIQVCGGLSEREMEAQVLDSMDLERERGITIKAQCVSLDYKANSGKIYQLNFIDTPGHVDFSYEVSRSLQACEGALLVVDASQGVEAQSVANCYTAIDLGLEVMPVLNKIDLPAADCDRVAQEIEDIIGVEAADACRVSAKSGIGIDELLERLVEIIPAPEGNPDAPLKALIVDSWFDSYVGVVTLVRIIDGAISKGDKMQIMSTGRNYGVDSVGVFTPKRVGTPTLNCGQVGFIIAGIKEIDSAKVGDTITLTDNPATDALGGFKEVQPRVFAGMFPVEADDFENFREALDKLTLNDSALKYEPESSSALGFGFRIGFLGMLHMEIVQERLEREYDLNLITTAPTVVYEVLKTDGETILIHNPSDLPEVNYIDIIREPIIQANILVPQEYVGNVISLCIEKRGVQTNMQYMGAQVALTYDMPMSEVVLDFFDRLKSVSRGYASFDYEFKHFQEAKLVKVDILINSERVDALAVIAHADASQKRGRDVADKMRELIPRQMFDIAIQAAIGRQIIARSTVKALRKNVTAKCYGGDVSRKKKLLEKQKKGKKRMKQFGKVEIPQEAFLAVLKVDS</sequence>
<dbReference type="NCBIfam" id="TIGR01393">
    <property type="entry name" value="lepA"/>
    <property type="match status" value="1"/>
</dbReference>
<dbReference type="InterPro" id="IPR027417">
    <property type="entry name" value="P-loop_NTPase"/>
</dbReference>
<dbReference type="InterPro" id="IPR005225">
    <property type="entry name" value="Small_GTP-bd"/>
</dbReference>
<dbReference type="FunFam" id="2.40.30.10:FF:000015">
    <property type="entry name" value="Translation factor GUF1, mitochondrial"/>
    <property type="match status" value="1"/>
</dbReference>
<dbReference type="EMBL" id="UOFH01000254">
    <property type="protein sequence ID" value="VAW63634.1"/>
    <property type="molecule type" value="Genomic_DNA"/>
</dbReference>
<evidence type="ECO:0000313" key="7">
    <source>
        <dbReference type="EMBL" id="VAW63634.1"/>
    </source>
</evidence>
<evidence type="ECO:0000256" key="2">
    <source>
        <dbReference type="ARBA" id="ARBA00022741"/>
    </source>
</evidence>
<dbReference type="GO" id="GO:0043022">
    <property type="term" value="F:ribosome binding"/>
    <property type="evidence" value="ECO:0007669"/>
    <property type="project" value="TreeGrafter"/>
</dbReference>
<evidence type="ECO:0000256" key="4">
    <source>
        <dbReference type="ARBA" id="ARBA00022917"/>
    </source>
</evidence>
<keyword evidence="2" id="KW-0547">Nucleotide-binding</keyword>
<dbReference type="SUPFAM" id="SSF52540">
    <property type="entry name" value="P-loop containing nucleoside triphosphate hydrolases"/>
    <property type="match status" value="1"/>
</dbReference>
<dbReference type="GO" id="GO:0005525">
    <property type="term" value="F:GTP binding"/>
    <property type="evidence" value="ECO:0007669"/>
    <property type="project" value="UniProtKB-KW"/>
</dbReference>
<dbReference type="Gene3D" id="3.40.50.300">
    <property type="entry name" value="P-loop containing nucleotide triphosphate hydrolases"/>
    <property type="match status" value="1"/>
</dbReference>